<keyword evidence="2" id="KW-0812">Transmembrane</keyword>
<feature type="compositionally biased region" description="Acidic residues" evidence="1">
    <location>
        <begin position="73"/>
        <end position="87"/>
    </location>
</feature>
<dbReference type="Proteomes" id="UP001596455">
    <property type="component" value="Unassembled WGS sequence"/>
</dbReference>
<protein>
    <submittedName>
        <fullName evidence="3">DUF4229 domain-containing protein</fullName>
    </submittedName>
</protein>
<comment type="caution">
    <text evidence="3">The sequence shown here is derived from an EMBL/GenBank/DDBJ whole genome shotgun (WGS) entry which is preliminary data.</text>
</comment>
<feature type="compositionally biased region" description="Basic and acidic residues" evidence="1">
    <location>
        <begin position="129"/>
        <end position="141"/>
    </location>
</feature>
<reference evidence="4" key="1">
    <citation type="journal article" date="2019" name="Int. J. Syst. Evol. Microbiol.">
        <title>The Global Catalogue of Microorganisms (GCM) 10K type strain sequencing project: providing services to taxonomists for standard genome sequencing and annotation.</title>
        <authorList>
            <consortium name="The Broad Institute Genomics Platform"/>
            <consortium name="The Broad Institute Genome Sequencing Center for Infectious Disease"/>
            <person name="Wu L."/>
            <person name="Ma J."/>
        </authorList>
    </citation>
    <scope>NUCLEOTIDE SEQUENCE [LARGE SCALE GENOMIC DNA]</scope>
    <source>
        <strain evidence="4">JCM 1490</strain>
    </source>
</reference>
<accession>A0ABW2QC30</accession>
<proteinExistence type="predicted"/>
<feature type="compositionally biased region" description="Acidic residues" evidence="1">
    <location>
        <begin position="104"/>
        <end position="119"/>
    </location>
</feature>
<evidence type="ECO:0000256" key="1">
    <source>
        <dbReference type="SAM" id="MobiDB-lite"/>
    </source>
</evidence>
<feature type="transmembrane region" description="Helical" evidence="2">
    <location>
        <begin position="7"/>
        <end position="24"/>
    </location>
</feature>
<dbReference type="InterPro" id="IPR025323">
    <property type="entry name" value="DUF4229"/>
</dbReference>
<feature type="region of interest" description="Disordered" evidence="1">
    <location>
        <begin position="66"/>
        <end position="141"/>
    </location>
</feature>
<dbReference type="EMBL" id="JBHTCQ010000005">
    <property type="protein sequence ID" value="MFC7407015.1"/>
    <property type="molecule type" value="Genomic_DNA"/>
</dbReference>
<name>A0ABW2QC30_9MICO</name>
<evidence type="ECO:0000313" key="3">
    <source>
        <dbReference type="EMBL" id="MFC7407015.1"/>
    </source>
</evidence>
<dbReference type="Pfam" id="PF14012">
    <property type="entry name" value="DUF4229"/>
    <property type="match status" value="1"/>
</dbReference>
<sequence length="141" mass="15283">MRLALYTLLRVGIVLACAGILYLLGMRSWLLWAVAIVLGALVSFLALRRQHAGAAEVLAQYDPLRSERPTFSDDVEEDAAYEDAALDAEDRPTARSGAARPVDSEGEPGTEQETVEEPDPSGSAEDRDEVSPDRPRQDDAG</sequence>
<gene>
    <name evidence="3" type="ORF">ACFQQL_18000</name>
</gene>
<keyword evidence="2" id="KW-0472">Membrane</keyword>
<organism evidence="3 4">
    <name type="scientific">Georgenia alba</name>
    <dbReference type="NCBI Taxonomy" id="2233858"/>
    <lineage>
        <taxon>Bacteria</taxon>
        <taxon>Bacillati</taxon>
        <taxon>Actinomycetota</taxon>
        <taxon>Actinomycetes</taxon>
        <taxon>Micrococcales</taxon>
        <taxon>Bogoriellaceae</taxon>
        <taxon>Georgenia</taxon>
    </lineage>
</organism>
<evidence type="ECO:0000313" key="4">
    <source>
        <dbReference type="Proteomes" id="UP001596455"/>
    </source>
</evidence>
<keyword evidence="4" id="KW-1185">Reference proteome</keyword>
<dbReference type="RefSeq" id="WP_382396551.1">
    <property type="nucleotide sequence ID" value="NZ_JBHTCQ010000005.1"/>
</dbReference>
<feature type="transmembrane region" description="Helical" evidence="2">
    <location>
        <begin position="30"/>
        <end position="47"/>
    </location>
</feature>
<keyword evidence="2" id="KW-1133">Transmembrane helix</keyword>
<evidence type="ECO:0000256" key="2">
    <source>
        <dbReference type="SAM" id="Phobius"/>
    </source>
</evidence>